<sequence length="143" mass="16389">MLALVRDTYPISSFSHIDVEKYYSLRLVGESERADARSRVDLDIDETSSVVDTHDMIEDQQNEGEESEAEVKIWERAHRNRMLAQAEAYAAVFPALDWILCGQRPMGFQCDLENHISHKKAIPLTQHRDECYTFLDGTVGICQ</sequence>
<comment type="caution">
    <text evidence="1">The sequence shown here is derived from an EMBL/GenBank/DDBJ whole genome shotgun (WGS) entry which is preliminary data.</text>
</comment>
<proteinExistence type="predicted"/>
<dbReference type="AlphaFoldDB" id="A0A395NC50"/>
<evidence type="ECO:0000313" key="2">
    <source>
        <dbReference type="Proteomes" id="UP000266272"/>
    </source>
</evidence>
<protein>
    <submittedName>
        <fullName evidence="1">Uncharacterized protein</fullName>
    </submittedName>
</protein>
<name>A0A395NC50_TRIAR</name>
<organism evidence="1 2">
    <name type="scientific">Trichoderma arundinaceum</name>
    <dbReference type="NCBI Taxonomy" id="490622"/>
    <lineage>
        <taxon>Eukaryota</taxon>
        <taxon>Fungi</taxon>
        <taxon>Dikarya</taxon>
        <taxon>Ascomycota</taxon>
        <taxon>Pezizomycotina</taxon>
        <taxon>Sordariomycetes</taxon>
        <taxon>Hypocreomycetidae</taxon>
        <taxon>Hypocreales</taxon>
        <taxon>Hypocreaceae</taxon>
        <taxon>Trichoderma</taxon>
    </lineage>
</organism>
<dbReference type="EMBL" id="PXOA01000647">
    <property type="protein sequence ID" value="RFU73471.1"/>
    <property type="molecule type" value="Genomic_DNA"/>
</dbReference>
<keyword evidence="2" id="KW-1185">Reference proteome</keyword>
<dbReference type="OrthoDB" id="3257981at2759"/>
<accession>A0A395NC50</accession>
<dbReference type="Proteomes" id="UP000266272">
    <property type="component" value="Unassembled WGS sequence"/>
</dbReference>
<reference evidence="1 2" key="1">
    <citation type="journal article" date="2018" name="PLoS Pathog.">
        <title>Evolution of structural diversity of trichothecenes, a family of toxins produced by plant pathogenic and entomopathogenic fungi.</title>
        <authorList>
            <person name="Proctor R.H."/>
            <person name="McCormick S.P."/>
            <person name="Kim H.S."/>
            <person name="Cardoza R.E."/>
            <person name="Stanley A.M."/>
            <person name="Lindo L."/>
            <person name="Kelly A."/>
            <person name="Brown D.W."/>
            <person name="Lee T."/>
            <person name="Vaughan M.M."/>
            <person name="Alexander N.J."/>
            <person name="Busman M."/>
            <person name="Gutierrez S."/>
        </authorList>
    </citation>
    <scope>NUCLEOTIDE SEQUENCE [LARGE SCALE GENOMIC DNA]</scope>
    <source>
        <strain evidence="1 2">IBT 40837</strain>
    </source>
</reference>
<evidence type="ECO:0000313" key="1">
    <source>
        <dbReference type="EMBL" id="RFU73471.1"/>
    </source>
</evidence>
<gene>
    <name evidence="1" type="ORF">TARUN_8779</name>
</gene>